<dbReference type="RefSeq" id="WP_085009232.1">
    <property type="nucleotide sequence ID" value="NZ_NAAD01000002.1"/>
</dbReference>
<dbReference type="Proteomes" id="UP000193136">
    <property type="component" value="Unassembled WGS sequence"/>
</dbReference>
<proteinExistence type="predicted"/>
<dbReference type="InterPro" id="IPR011990">
    <property type="entry name" value="TPR-like_helical_dom_sf"/>
</dbReference>
<sequence>MSRRRRQKAAFRLIVLLLVTILGGCVVIGPQPDGELGRRQRQHAEQLIKGHDYQAAAKELALATANLPDDNETALRYGEVLEALDRQTEAAGVYRRALKNDGDRKNQLRYRLALLQALQLNQLPEAVALQRQLPPETFQAGDLQAVILLQQGRTRQALILLADLAKKVRSEDQAAHIAYHAALAYRSLKDDNNTYSSLYQAINRAENLGLIQQIQRFWNHPQPAGSSTNTPGK</sequence>
<comment type="caution">
    <text evidence="1">The sequence shown here is derived from an EMBL/GenBank/DDBJ whole genome shotgun (WGS) entry which is preliminary data.</text>
</comment>
<dbReference type="STRING" id="1969733.B5V00_02770"/>
<accession>A0A1X0YD10</accession>
<dbReference type="OrthoDB" id="5402563at2"/>
<gene>
    <name evidence="1" type="ORF">B5V00_02770</name>
</gene>
<keyword evidence="2" id="KW-1185">Reference proteome</keyword>
<protein>
    <recommendedName>
        <fullName evidence="3">Tetratricopeptide repeat-containing protein</fullName>
    </recommendedName>
</protein>
<dbReference type="AlphaFoldDB" id="A0A1X0YD10"/>
<organism evidence="1 2">
    <name type="scientific">Geothermobacter hydrogeniphilus</name>
    <dbReference type="NCBI Taxonomy" id="1969733"/>
    <lineage>
        <taxon>Bacteria</taxon>
        <taxon>Pseudomonadati</taxon>
        <taxon>Thermodesulfobacteriota</taxon>
        <taxon>Desulfuromonadia</taxon>
        <taxon>Desulfuromonadales</taxon>
        <taxon>Geothermobacteraceae</taxon>
        <taxon>Geothermobacter</taxon>
    </lineage>
</organism>
<dbReference type="Gene3D" id="1.25.40.10">
    <property type="entry name" value="Tetratricopeptide repeat domain"/>
    <property type="match status" value="1"/>
</dbReference>
<dbReference type="PROSITE" id="PS51257">
    <property type="entry name" value="PROKAR_LIPOPROTEIN"/>
    <property type="match status" value="1"/>
</dbReference>
<dbReference type="SUPFAM" id="SSF48452">
    <property type="entry name" value="TPR-like"/>
    <property type="match status" value="1"/>
</dbReference>
<dbReference type="EMBL" id="NAAD01000002">
    <property type="protein sequence ID" value="ORJ62992.1"/>
    <property type="molecule type" value="Genomic_DNA"/>
</dbReference>
<reference evidence="1 2" key="1">
    <citation type="submission" date="2017-03" db="EMBL/GenBank/DDBJ databases">
        <title>Genome sequence of Geothermobacter sp. EPR-M, Deep-Sea Iron Reducer.</title>
        <authorList>
            <person name="Tully B."/>
            <person name="Savalia P."/>
            <person name="Abuyen K."/>
            <person name="Baughan C."/>
            <person name="Romero E."/>
            <person name="Ronkowski C."/>
            <person name="Torres B."/>
            <person name="Tremblay J."/>
            <person name="Trujillo A."/>
            <person name="Tyler M."/>
            <person name="Perez-Rodriguez I."/>
            <person name="Amend J."/>
        </authorList>
    </citation>
    <scope>NUCLEOTIDE SEQUENCE [LARGE SCALE GENOMIC DNA]</scope>
    <source>
        <strain evidence="1 2">EPR-M</strain>
    </source>
</reference>
<evidence type="ECO:0000313" key="1">
    <source>
        <dbReference type="EMBL" id="ORJ62992.1"/>
    </source>
</evidence>
<name>A0A1X0YD10_9BACT</name>
<evidence type="ECO:0000313" key="2">
    <source>
        <dbReference type="Proteomes" id="UP000193136"/>
    </source>
</evidence>
<evidence type="ECO:0008006" key="3">
    <source>
        <dbReference type="Google" id="ProtNLM"/>
    </source>
</evidence>